<keyword evidence="1" id="KW-0812">Transmembrane</keyword>
<gene>
    <name evidence="2" type="ordered locus">PECL_465</name>
</gene>
<dbReference type="InterPro" id="IPR010315">
    <property type="entry name" value="DUF915_hydro-like"/>
</dbReference>
<dbReference type="PATRIC" id="fig|701521.8.peg.441"/>
<dbReference type="EMBL" id="CP003137">
    <property type="protein sequence ID" value="AEV94767.1"/>
    <property type="molecule type" value="Genomic_DNA"/>
</dbReference>
<dbReference type="AlphaFoldDB" id="G8PBL8"/>
<dbReference type="RefSeq" id="WP_014214965.1">
    <property type="nucleotide sequence ID" value="NC_016605.1"/>
</dbReference>
<evidence type="ECO:0000313" key="2">
    <source>
        <dbReference type="EMBL" id="AEV94767.1"/>
    </source>
</evidence>
<dbReference type="Gene3D" id="3.40.50.1820">
    <property type="entry name" value="alpha/beta hydrolase"/>
    <property type="match status" value="2"/>
</dbReference>
<dbReference type="STRING" id="701521.PECL_465"/>
<feature type="transmembrane region" description="Helical" evidence="1">
    <location>
        <begin position="7"/>
        <end position="25"/>
    </location>
</feature>
<evidence type="ECO:0000256" key="1">
    <source>
        <dbReference type="SAM" id="Phobius"/>
    </source>
</evidence>
<keyword evidence="2" id="KW-0378">Hydrolase</keyword>
<dbReference type="GO" id="GO:0016787">
    <property type="term" value="F:hydrolase activity"/>
    <property type="evidence" value="ECO:0007669"/>
    <property type="project" value="UniProtKB-KW"/>
</dbReference>
<keyword evidence="1" id="KW-0472">Membrane</keyword>
<sequence>MKKLLKIIFKVLISIAVIFIGYFTIQHFRERELDHLTLVHNRTATLYLPGLGGNELSTGHMINALNRHKIGKKVLIIHVKKDGSLQIEKTGKFGNNNPLIQVLFADNQYPKTEGHQLISIMRLLYNKYKIRNVNFVGHSSGGDIAFYYMIYAHNLHGLPRPNKVVTIGGDFDATTEQLKLLPNDLDVLNIAGEIGNIGSDGLESVKEVKSQGDNLKPFVGRYKYLLYRRWNPLLSFHSMLHENPDIDKIMARFLFGKS</sequence>
<dbReference type="eggNOG" id="COG4814">
    <property type="taxonomic scope" value="Bacteria"/>
</dbReference>
<dbReference type="Pfam" id="PF06028">
    <property type="entry name" value="DUF915"/>
    <property type="match status" value="1"/>
</dbReference>
<keyword evidence="1" id="KW-1133">Transmembrane helix</keyword>
<dbReference type="KEGG" id="pce:PECL_465"/>
<dbReference type="SUPFAM" id="SSF53474">
    <property type="entry name" value="alpha/beta-Hydrolases"/>
    <property type="match status" value="1"/>
</dbReference>
<accession>G8PBL8</accession>
<reference evidence="2 3" key="1">
    <citation type="journal article" date="2012" name="J. Bacteriol.">
        <title>Complete Genome Sequence of the Beer Spoilage Organism Pediococcus claussenii ATCC BAA-344T.</title>
        <authorList>
            <person name="Pittet V."/>
            <person name="Abegunde T."/>
            <person name="Marfleet T."/>
            <person name="Haakensen M."/>
            <person name="Morrow K."/>
            <person name="Jayaprakash T."/>
            <person name="Schroeder K."/>
            <person name="Trost B."/>
            <person name="Byrns S."/>
            <person name="Bergsveinson J."/>
            <person name="Kusalik A."/>
            <person name="Ziola B."/>
        </authorList>
    </citation>
    <scope>NUCLEOTIDE SEQUENCE [LARGE SCALE GENOMIC DNA]</scope>
    <source>
        <strain evidence="2 3">ATCC BAA-344</strain>
    </source>
</reference>
<proteinExistence type="predicted"/>
<evidence type="ECO:0000313" key="3">
    <source>
        <dbReference type="Proteomes" id="UP000005444"/>
    </source>
</evidence>
<dbReference type="Proteomes" id="UP000005444">
    <property type="component" value="Chromosome"/>
</dbReference>
<keyword evidence="3" id="KW-1185">Reference proteome</keyword>
<dbReference type="InterPro" id="IPR029058">
    <property type="entry name" value="AB_hydrolase_fold"/>
</dbReference>
<name>G8PBL8_PEDCP</name>
<organism evidence="2 3">
    <name type="scientific">Pediococcus claussenii (strain ATCC BAA-344 / DSM 14800 / JCM 18046 / KCTC 3811 / LMG 21948 / P06)</name>
    <dbReference type="NCBI Taxonomy" id="701521"/>
    <lineage>
        <taxon>Bacteria</taxon>
        <taxon>Bacillati</taxon>
        <taxon>Bacillota</taxon>
        <taxon>Bacilli</taxon>
        <taxon>Lactobacillales</taxon>
        <taxon>Lactobacillaceae</taxon>
        <taxon>Pediococcus</taxon>
    </lineage>
</organism>
<protein>
    <submittedName>
        <fullName evidence="2">Alpha/beta hydrolase family protein</fullName>
    </submittedName>
</protein>
<dbReference type="HOGENOM" id="CLU_077377_0_0_9"/>